<dbReference type="GO" id="GO:0032259">
    <property type="term" value="P:methylation"/>
    <property type="evidence" value="ECO:0007669"/>
    <property type="project" value="UniProtKB-KW"/>
</dbReference>
<dbReference type="InterPro" id="IPR029063">
    <property type="entry name" value="SAM-dependent_MTases_sf"/>
</dbReference>
<proteinExistence type="predicted"/>
<dbReference type="Pfam" id="PF13489">
    <property type="entry name" value="Methyltransf_23"/>
    <property type="match status" value="1"/>
</dbReference>
<dbReference type="AlphaFoldDB" id="A0AAU8D0I4"/>
<dbReference type="Gene3D" id="3.40.50.150">
    <property type="entry name" value="Vaccinia Virus protein VP39"/>
    <property type="match status" value="1"/>
</dbReference>
<evidence type="ECO:0000313" key="1">
    <source>
        <dbReference type="EMBL" id="XCG52260.1"/>
    </source>
</evidence>
<reference evidence="1" key="1">
    <citation type="submission" date="2024-06" db="EMBL/GenBank/DDBJ databases">
        <title>Mesorhizobium karijinii sp. nov., a symbiont of the iconic Swainsona formosa from arid Australia.</title>
        <authorList>
            <person name="Hill Y.J."/>
            <person name="Watkin E.L.J."/>
            <person name="O'Hara G.W."/>
            <person name="Terpolilli J."/>
            <person name="Tye M.L."/>
            <person name="Kohlmeier M.G."/>
        </authorList>
    </citation>
    <scope>NUCLEOTIDE SEQUENCE</scope>
    <source>
        <strain evidence="1">WSM2240</strain>
        <plasmid evidence="1">pMk2240A</plasmid>
    </source>
</reference>
<gene>
    <name evidence="1" type="ORF">ABVK50_32775</name>
</gene>
<dbReference type="SUPFAM" id="SSF53335">
    <property type="entry name" value="S-adenosyl-L-methionine-dependent methyltransferases"/>
    <property type="match status" value="1"/>
</dbReference>
<dbReference type="EMBL" id="CP159256">
    <property type="protein sequence ID" value="XCG52260.1"/>
    <property type="molecule type" value="Genomic_DNA"/>
</dbReference>
<dbReference type="RefSeq" id="WP_353646468.1">
    <property type="nucleotide sequence ID" value="NZ_CP159256.1"/>
</dbReference>
<dbReference type="GO" id="GO:0008168">
    <property type="term" value="F:methyltransferase activity"/>
    <property type="evidence" value="ECO:0007669"/>
    <property type="project" value="UniProtKB-KW"/>
</dbReference>
<geneLocation type="plasmid" evidence="1">
    <name>pMk2240A</name>
</geneLocation>
<keyword evidence="1" id="KW-0614">Plasmid</keyword>
<accession>A0AAU8D0I4</accession>
<keyword evidence="1" id="KW-0808">Transferase</keyword>
<dbReference type="CDD" id="cd02440">
    <property type="entry name" value="AdoMet_MTases"/>
    <property type="match status" value="1"/>
</dbReference>
<keyword evidence="1" id="KW-0489">Methyltransferase</keyword>
<sequence length="247" mass="27521">MADADFNTYRSWKSWSQDNFYCLPEEDRVYFTKELECCGIDNTKRLSVFEIGFGNANFAKYCHECGFVYAGNELDTELVRRARSSKIEAFSSGEGISKVAGGRRFDLVVAFDVFEHIEADELIEMLKDARKTLSEGGRIVARFPSGDSPFSAPIFNGDMTHRTLIGLGKLDQICRSSGLRIVRMHAQSVTVLGLGIANAIRKIPIVAGRRLTAAILTKLYFGKQKLVLDPNMVAVLESNSTRVESRS</sequence>
<name>A0AAU8D0I4_9HYPH</name>
<protein>
    <submittedName>
        <fullName evidence="1">Methyltransferase domain-containing protein</fullName>
    </submittedName>
</protein>
<organism evidence="1">
    <name type="scientific">Mesorhizobium sp. WSM2240</name>
    <dbReference type="NCBI Taxonomy" id="3228851"/>
    <lineage>
        <taxon>Bacteria</taxon>
        <taxon>Pseudomonadati</taxon>
        <taxon>Pseudomonadota</taxon>
        <taxon>Alphaproteobacteria</taxon>
        <taxon>Hyphomicrobiales</taxon>
        <taxon>Phyllobacteriaceae</taxon>
        <taxon>Mesorhizobium</taxon>
    </lineage>
</organism>